<dbReference type="EMBL" id="LT629779">
    <property type="protein sequence ID" value="SDT49295.1"/>
    <property type="molecule type" value="Genomic_DNA"/>
</dbReference>
<feature type="transmembrane region" description="Helical" evidence="1">
    <location>
        <begin position="305"/>
        <end position="328"/>
    </location>
</feature>
<organism evidence="2 3">
    <name type="scientific">Pseudarthrobacter equi</name>
    <dbReference type="NCBI Taxonomy" id="728066"/>
    <lineage>
        <taxon>Bacteria</taxon>
        <taxon>Bacillati</taxon>
        <taxon>Actinomycetota</taxon>
        <taxon>Actinomycetes</taxon>
        <taxon>Micrococcales</taxon>
        <taxon>Micrococcaceae</taxon>
        <taxon>Pseudarthrobacter</taxon>
    </lineage>
</organism>
<proteinExistence type="predicted"/>
<feature type="transmembrane region" description="Helical" evidence="1">
    <location>
        <begin position="51"/>
        <end position="68"/>
    </location>
</feature>
<dbReference type="Proteomes" id="UP000198751">
    <property type="component" value="Chromosome I"/>
</dbReference>
<feature type="transmembrane region" description="Helical" evidence="1">
    <location>
        <begin position="340"/>
        <end position="361"/>
    </location>
</feature>
<keyword evidence="1" id="KW-1133">Transmembrane helix</keyword>
<keyword evidence="1" id="KW-0472">Membrane</keyword>
<feature type="transmembrane region" description="Helical" evidence="1">
    <location>
        <begin position="134"/>
        <end position="153"/>
    </location>
</feature>
<accession>A0A1H2ATA4</accession>
<feature type="transmembrane region" description="Helical" evidence="1">
    <location>
        <begin position="187"/>
        <end position="210"/>
    </location>
</feature>
<evidence type="ECO:0000256" key="1">
    <source>
        <dbReference type="SAM" id="Phobius"/>
    </source>
</evidence>
<keyword evidence="3" id="KW-1185">Reference proteome</keyword>
<evidence type="ECO:0000313" key="2">
    <source>
        <dbReference type="EMBL" id="SDT49295.1"/>
    </source>
</evidence>
<gene>
    <name evidence="2" type="ORF">SAMN04489743_3189</name>
</gene>
<feature type="transmembrane region" description="Helical" evidence="1">
    <location>
        <begin position="416"/>
        <end position="435"/>
    </location>
</feature>
<keyword evidence="1" id="KW-0812">Transmembrane</keyword>
<feature type="transmembrane region" description="Helical" evidence="1">
    <location>
        <begin position="265"/>
        <end position="284"/>
    </location>
</feature>
<dbReference type="AlphaFoldDB" id="A0A1H2ATA4"/>
<feature type="transmembrane region" description="Helical" evidence="1">
    <location>
        <begin position="463"/>
        <end position="484"/>
    </location>
</feature>
<reference evidence="3" key="1">
    <citation type="submission" date="2016-10" db="EMBL/GenBank/DDBJ databases">
        <authorList>
            <person name="Varghese N."/>
            <person name="Submissions S."/>
        </authorList>
    </citation>
    <scope>NUCLEOTIDE SEQUENCE [LARGE SCALE GENOMIC DNA]</scope>
    <source>
        <strain evidence="3">IMMIB L-1606</strain>
    </source>
</reference>
<sequence>MPGLDALAFNTMQPTVILFPFLLAAGVYLLLRWVIWQPGNPGSADTAAKHALWIGVIGWLVSSLQPAAKAGLIPVSGLYQAPSAVELLPVLAWPVLGCLAVHAIGQLSYPGPRLPRRRASLDVRRIRDFLPRKLAWTVLAIFITAAGQIAWTASLPGFDPVPYVPRPEPSGGSTYYGGDGRVPGIDLAAPLGAALAVLAAGTFAVLALIARRRRLESLTSEDNGLLRTIAMNRLLRTVATVASGLAAIAGNHTALPDPAESTGTWASPAAALNLVVLLAMWWWAPPKLSHGLTERRARRILDPQPATKLVVSIGPAMGLAALLPLVAAAVMPGVLTGHPALFVALAAIAVLGVVAGGEVLLHRNYGTDGEPRHWPRQMVSPALITTVVAAMAVLLGVLVFIAIRQAATGVPSAWPATAWTTAAAIGTAAVPVAVARRRRSIPGAVPGLDAALRAITLHRVARTLAALFAAQAGALLMSAAPALQRFSPPGADATSVLWQIAPGAGVILAAAGVVIAVIPVRGITAKPAAKAAPAPETVP</sequence>
<feature type="transmembrane region" description="Helical" evidence="1">
    <location>
        <begin position="234"/>
        <end position="253"/>
    </location>
</feature>
<name>A0A1H2ATA4_9MICC</name>
<feature type="transmembrane region" description="Helical" evidence="1">
    <location>
        <begin position="12"/>
        <end position="31"/>
    </location>
</feature>
<feature type="transmembrane region" description="Helical" evidence="1">
    <location>
        <begin position="496"/>
        <end position="520"/>
    </location>
</feature>
<protein>
    <submittedName>
        <fullName evidence="2">Uncharacterized protein</fullName>
    </submittedName>
</protein>
<feature type="transmembrane region" description="Helical" evidence="1">
    <location>
        <begin position="88"/>
        <end position="109"/>
    </location>
</feature>
<evidence type="ECO:0000313" key="3">
    <source>
        <dbReference type="Proteomes" id="UP000198751"/>
    </source>
</evidence>
<feature type="transmembrane region" description="Helical" evidence="1">
    <location>
        <begin position="382"/>
        <end position="404"/>
    </location>
</feature>